<gene>
    <name evidence="4" type="primary">purN</name>
    <name evidence="6" type="ORF">DAD186_04870</name>
    <name evidence="7" type="ORF">FOB48_08990</name>
</gene>
<organism evidence="6 8">
    <name type="scientific">Dermabacter vaginalis</name>
    <dbReference type="NCBI Taxonomy" id="1630135"/>
    <lineage>
        <taxon>Bacteria</taxon>
        <taxon>Bacillati</taxon>
        <taxon>Actinomycetota</taxon>
        <taxon>Actinomycetes</taxon>
        <taxon>Micrococcales</taxon>
        <taxon>Dermabacteraceae</taxon>
        <taxon>Dermabacter</taxon>
    </lineage>
</organism>
<dbReference type="UniPathway" id="UPA00074">
    <property type="reaction ID" value="UER00126"/>
</dbReference>
<sequence length="191" mass="20485">MNDFTCVVFISGTGSNLRAILEAIDSGALAGVRVAAVVADLDAPGLAFARERDIPTHIVALADYDSREDWDRALAECTGRYAPDLVVLAGFMRLLGSPMLEAFGGRMINTHPALLPAFPGAHGVRDALDYGVKVTGATVIEIDEGVDTGAIIDQRALTVQEGESEEALHERIKVIEREMLVDVIAKRARTQ</sequence>
<feature type="binding site" evidence="4">
    <location>
        <begin position="14"/>
        <end position="16"/>
    </location>
    <ligand>
        <name>N(1)-(5-phospho-beta-D-ribosyl)glycinamide</name>
        <dbReference type="ChEBI" id="CHEBI:143788"/>
    </ligand>
</feature>
<dbReference type="STRING" id="1630135.DAD186_04870"/>
<dbReference type="GO" id="GO:0006189">
    <property type="term" value="P:'de novo' IMP biosynthetic process"/>
    <property type="evidence" value="ECO:0007669"/>
    <property type="project" value="UniProtKB-UniRule"/>
</dbReference>
<feature type="binding site" evidence="4">
    <location>
        <position position="67"/>
    </location>
    <ligand>
        <name>(6R)-10-formyltetrahydrofolate</name>
        <dbReference type="ChEBI" id="CHEBI:195366"/>
    </ligand>
</feature>
<keyword evidence="9" id="KW-1185">Reference proteome</keyword>
<dbReference type="PATRIC" id="fig|1630135.4.peg.489"/>
<evidence type="ECO:0000259" key="5">
    <source>
        <dbReference type="Pfam" id="PF00551"/>
    </source>
</evidence>
<comment type="similarity">
    <text evidence="4">Belongs to the GART family.</text>
</comment>
<dbReference type="AlphaFoldDB" id="A0A1B0ZGL4"/>
<protein>
    <recommendedName>
        <fullName evidence="4">Phosphoribosylglycinamide formyltransferase</fullName>
        <ecNumber evidence="4">2.1.2.2</ecNumber>
    </recommendedName>
    <alternativeName>
        <fullName evidence="4">5'-phosphoribosylglycinamide transformylase</fullName>
    </alternativeName>
    <alternativeName>
        <fullName evidence="4">GAR transformylase</fullName>
        <shortName evidence="4">GART</shortName>
    </alternativeName>
</protein>
<dbReference type="EC" id="2.1.2.2" evidence="4"/>
<dbReference type="InterPro" id="IPR004607">
    <property type="entry name" value="GART"/>
</dbReference>
<evidence type="ECO:0000313" key="8">
    <source>
        <dbReference type="Proteomes" id="UP000092596"/>
    </source>
</evidence>
<evidence type="ECO:0000256" key="1">
    <source>
        <dbReference type="ARBA" id="ARBA00005054"/>
    </source>
</evidence>
<dbReference type="InterPro" id="IPR036477">
    <property type="entry name" value="Formyl_transf_N_sf"/>
</dbReference>
<dbReference type="Pfam" id="PF00551">
    <property type="entry name" value="Formyl_trans_N"/>
    <property type="match status" value="1"/>
</dbReference>
<dbReference type="HAMAP" id="MF_01930">
    <property type="entry name" value="PurN"/>
    <property type="match status" value="1"/>
</dbReference>
<feature type="binding site" evidence="4">
    <location>
        <begin position="92"/>
        <end position="95"/>
    </location>
    <ligand>
        <name>(6R)-10-formyltetrahydrofolate</name>
        <dbReference type="ChEBI" id="CHEBI:195366"/>
    </ligand>
</feature>
<feature type="site" description="Raises pKa of active site His" evidence="4">
    <location>
        <position position="147"/>
    </location>
</feature>
<accession>A0A1B0ZGL4</accession>
<dbReference type="InterPro" id="IPR002376">
    <property type="entry name" value="Formyl_transf_N"/>
</dbReference>
<keyword evidence="2 4" id="KW-0808">Transferase</keyword>
<feature type="active site" description="Proton donor" evidence="4">
    <location>
        <position position="111"/>
    </location>
</feature>
<comment type="catalytic activity">
    <reaction evidence="4">
        <text>N(1)-(5-phospho-beta-D-ribosyl)glycinamide + (6R)-10-formyltetrahydrofolate = N(2)-formyl-N(1)-(5-phospho-beta-D-ribosyl)glycinamide + (6S)-5,6,7,8-tetrahydrofolate + H(+)</text>
        <dbReference type="Rhea" id="RHEA:15053"/>
        <dbReference type="ChEBI" id="CHEBI:15378"/>
        <dbReference type="ChEBI" id="CHEBI:57453"/>
        <dbReference type="ChEBI" id="CHEBI:143788"/>
        <dbReference type="ChEBI" id="CHEBI:147286"/>
        <dbReference type="ChEBI" id="CHEBI:195366"/>
        <dbReference type="EC" id="2.1.2.2"/>
    </reaction>
</comment>
<comment type="pathway">
    <text evidence="1 4">Purine metabolism; IMP biosynthesis via de novo pathway; N(2)-formyl-N(1)-(5-phospho-D-ribosyl)glycinamide from N(1)-(5-phospho-D-ribosyl)glycinamide (10-formyl THF route): step 1/1.</text>
</comment>
<dbReference type="RefSeq" id="WP_065247357.1">
    <property type="nucleotide sequence ID" value="NZ_CP012117.1"/>
</dbReference>
<dbReference type="Gene3D" id="3.40.50.170">
    <property type="entry name" value="Formyl transferase, N-terminal domain"/>
    <property type="match status" value="1"/>
</dbReference>
<evidence type="ECO:0000256" key="4">
    <source>
        <dbReference type="HAMAP-Rule" id="MF_01930"/>
    </source>
</evidence>
<dbReference type="NCBIfam" id="TIGR00639">
    <property type="entry name" value="PurN"/>
    <property type="match status" value="1"/>
</dbReference>
<dbReference type="Proteomes" id="UP000323865">
    <property type="component" value="Chromosome"/>
</dbReference>
<dbReference type="KEGG" id="dva:DAD186_04870"/>
<dbReference type="EMBL" id="CP044108">
    <property type="protein sequence ID" value="QEU12429.1"/>
    <property type="molecule type" value="Genomic_DNA"/>
</dbReference>
<keyword evidence="3 4" id="KW-0658">Purine biosynthesis</keyword>
<reference evidence="7 9" key="2">
    <citation type="submission" date="2019-09" db="EMBL/GenBank/DDBJ databases">
        <title>FDA dAtabase for Regulatory Grade micrObial Sequences (FDA-ARGOS): Supporting development and validation of Infectious Disease Dx tests.</title>
        <authorList>
            <person name="Sciortino C."/>
            <person name="Tallon L."/>
            <person name="Sadzewicz L."/>
            <person name="Vavikolanu K."/>
            <person name="Mehta A."/>
            <person name="Aluvathingal J."/>
            <person name="Nadendla S."/>
            <person name="Nandy P."/>
            <person name="Geyer C."/>
            <person name="Yan Y."/>
            <person name="Sichtig H."/>
        </authorList>
    </citation>
    <scope>NUCLEOTIDE SEQUENCE [LARGE SCALE GENOMIC DNA]</scope>
    <source>
        <strain evidence="7 9">FDAARGOS_640</strain>
    </source>
</reference>
<evidence type="ECO:0000256" key="2">
    <source>
        <dbReference type="ARBA" id="ARBA00022679"/>
    </source>
</evidence>
<evidence type="ECO:0000313" key="7">
    <source>
        <dbReference type="EMBL" id="QEU12429.1"/>
    </source>
</evidence>
<dbReference type="SUPFAM" id="SSF53328">
    <property type="entry name" value="Formyltransferase"/>
    <property type="match status" value="1"/>
</dbReference>
<name>A0A1B0ZGL4_9MICO</name>
<reference evidence="6 8" key="1">
    <citation type="submission" date="2015-06" db="EMBL/GenBank/DDBJ databases">
        <title>Investigation of pathophysiology for high-risk pregnancy and development of treatment modality based on it.</title>
        <authorList>
            <person name="Kim B.-C."/>
            <person name="Lim S."/>
        </authorList>
    </citation>
    <scope>NUCLEOTIDE SEQUENCE [LARGE SCALE GENOMIC DNA]</scope>
    <source>
        <strain evidence="6 8">AD1-86</strain>
    </source>
</reference>
<evidence type="ECO:0000313" key="9">
    <source>
        <dbReference type="Proteomes" id="UP000323865"/>
    </source>
</evidence>
<feature type="binding site" evidence="4">
    <location>
        <position position="109"/>
    </location>
    <ligand>
        <name>(6R)-10-formyltetrahydrofolate</name>
        <dbReference type="ChEBI" id="CHEBI:195366"/>
    </ligand>
</feature>
<dbReference type="PANTHER" id="PTHR43369:SF2">
    <property type="entry name" value="PHOSPHORIBOSYLGLYCINAMIDE FORMYLTRANSFERASE"/>
    <property type="match status" value="1"/>
</dbReference>
<dbReference type="GO" id="GO:0004644">
    <property type="term" value="F:phosphoribosylglycinamide formyltransferase activity"/>
    <property type="evidence" value="ECO:0007669"/>
    <property type="project" value="UniProtKB-UniRule"/>
</dbReference>
<dbReference type="PANTHER" id="PTHR43369">
    <property type="entry name" value="PHOSPHORIBOSYLGLYCINAMIDE FORMYLTRANSFERASE"/>
    <property type="match status" value="1"/>
</dbReference>
<comment type="function">
    <text evidence="4">Catalyzes the transfer of a formyl group from 10-formyltetrahydrofolate to 5-phospho-ribosyl-glycinamide (GAR), producing 5-phospho-ribosyl-N-formylglycinamide (FGAR) and tetrahydrofolate.</text>
</comment>
<evidence type="ECO:0000256" key="3">
    <source>
        <dbReference type="ARBA" id="ARBA00022755"/>
    </source>
</evidence>
<feature type="domain" description="Formyl transferase N-terminal" evidence="5">
    <location>
        <begin position="7"/>
        <end position="184"/>
    </location>
</feature>
<proteinExistence type="inferred from homology"/>
<dbReference type="EMBL" id="CP012117">
    <property type="protein sequence ID" value="ANP27042.1"/>
    <property type="molecule type" value="Genomic_DNA"/>
</dbReference>
<dbReference type="Proteomes" id="UP000092596">
    <property type="component" value="Chromosome"/>
</dbReference>
<dbReference type="GO" id="GO:0005829">
    <property type="term" value="C:cytosol"/>
    <property type="evidence" value="ECO:0007669"/>
    <property type="project" value="TreeGrafter"/>
</dbReference>
<evidence type="ECO:0000313" key="6">
    <source>
        <dbReference type="EMBL" id="ANP27042.1"/>
    </source>
</evidence>
<dbReference type="CDD" id="cd08645">
    <property type="entry name" value="FMT_core_GART"/>
    <property type="match status" value="1"/>
</dbReference>